<dbReference type="Pfam" id="PF19650">
    <property type="entry name" value="DUF6153"/>
    <property type="match status" value="1"/>
</dbReference>
<keyword evidence="3" id="KW-1185">Reference proteome</keyword>
<feature type="transmembrane region" description="Helical" evidence="1">
    <location>
        <begin position="12"/>
        <end position="35"/>
    </location>
</feature>
<keyword evidence="1" id="KW-1133">Transmembrane helix</keyword>
<keyword evidence="1" id="KW-0812">Transmembrane</keyword>
<keyword evidence="1" id="KW-0472">Membrane</keyword>
<protein>
    <submittedName>
        <fullName evidence="2">DUF6153 family protein</fullName>
    </submittedName>
</protein>
<dbReference type="Proteomes" id="UP001589709">
    <property type="component" value="Unassembled WGS sequence"/>
</dbReference>
<name>A0ABV5NA69_9ACTN</name>
<dbReference type="EMBL" id="JBHMCY010000095">
    <property type="protein sequence ID" value="MFB9467186.1"/>
    <property type="molecule type" value="Genomic_DNA"/>
</dbReference>
<organism evidence="2 3">
    <name type="scientific">Streptomyces cinereospinus</name>
    <dbReference type="NCBI Taxonomy" id="285561"/>
    <lineage>
        <taxon>Bacteria</taxon>
        <taxon>Bacillati</taxon>
        <taxon>Actinomycetota</taxon>
        <taxon>Actinomycetes</taxon>
        <taxon>Kitasatosporales</taxon>
        <taxon>Streptomycetaceae</taxon>
        <taxon>Streptomyces</taxon>
    </lineage>
</organism>
<proteinExistence type="predicted"/>
<dbReference type="RefSeq" id="WP_381350368.1">
    <property type="nucleotide sequence ID" value="NZ_JBHMCY010000095.1"/>
</dbReference>
<evidence type="ECO:0000256" key="1">
    <source>
        <dbReference type="SAM" id="Phobius"/>
    </source>
</evidence>
<evidence type="ECO:0000313" key="2">
    <source>
        <dbReference type="EMBL" id="MFB9467186.1"/>
    </source>
</evidence>
<reference evidence="2 3" key="1">
    <citation type="submission" date="2024-09" db="EMBL/GenBank/DDBJ databases">
        <authorList>
            <person name="Sun Q."/>
            <person name="Mori K."/>
        </authorList>
    </citation>
    <scope>NUCLEOTIDE SEQUENCE [LARGE SCALE GENOMIC DNA]</scope>
    <source>
        <strain evidence="2 3">JCM 6917</strain>
    </source>
</reference>
<dbReference type="InterPro" id="IPR046151">
    <property type="entry name" value="DUF6153"/>
</dbReference>
<gene>
    <name evidence="2" type="ORF">ACFF45_31990</name>
</gene>
<sequence length="133" mass="12926">MSSSVTISRTRPAGRVLVLLILVVIGGVLGMHALAPGGGLPDGHTGAGHMTAAVQPAAHGADTDCSHPPGGAGHLHHADAACAAAGTASAYTPPALGAAPAHTTAPALRTGAAAADRNHRAPPDLSALQLLRI</sequence>
<evidence type="ECO:0000313" key="3">
    <source>
        <dbReference type="Proteomes" id="UP001589709"/>
    </source>
</evidence>
<accession>A0ABV5NA69</accession>
<comment type="caution">
    <text evidence="2">The sequence shown here is derived from an EMBL/GenBank/DDBJ whole genome shotgun (WGS) entry which is preliminary data.</text>
</comment>